<evidence type="ECO:0000256" key="1">
    <source>
        <dbReference type="ARBA" id="ARBA00006227"/>
    </source>
</evidence>
<proteinExistence type="inferred from homology"/>
<dbReference type="Gene3D" id="3.90.1180.10">
    <property type="entry name" value="Ribosomal protein L13"/>
    <property type="match status" value="1"/>
</dbReference>
<dbReference type="InterPro" id="IPR005755">
    <property type="entry name" value="Ribosomal_uL13_euk/arc"/>
</dbReference>
<dbReference type="Proteomes" id="UP000294299">
    <property type="component" value="Chromosome NFRAN"/>
</dbReference>
<evidence type="ECO:0000256" key="2">
    <source>
        <dbReference type="ARBA" id="ARBA00022980"/>
    </source>
</evidence>
<dbReference type="KEGG" id="nfn:NFRAN_1742"/>
<keyword evidence="3 4" id="KW-0687">Ribonucleoprotein</keyword>
<dbReference type="GO" id="GO:0003735">
    <property type="term" value="F:structural constituent of ribosome"/>
    <property type="evidence" value="ECO:0007669"/>
    <property type="project" value="UniProtKB-UniRule"/>
</dbReference>
<evidence type="ECO:0000256" key="5">
    <source>
        <dbReference type="SAM" id="MobiDB-lite"/>
    </source>
</evidence>
<dbReference type="PIRSF" id="PIRSF002181">
    <property type="entry name" value="Ribosomal_L13"/>
    <property type="match status" value="1"/>
</dbReference>
<evidence type="ECO:0000256" key="4">
    <source>
        <dbReference type="HAMAP-Rule" id="MF_01366"/>
    </source>
</evidence>
<dbReference type="InterPro" id="IPR036899">
    <property type="entry name" value="Ribosomal_uL13_sf"/>
</dbReference>
<dbReference type="GO" id="GO:0022625">
    <property type="term" value="C:cytosolic large ribosomal subunit"/>
    <property type="evidence" value="ECO:0007669"/>
    <property type="project" value="UniProtKB-UniRule"/>
</dbReference>
<dbReference type="PANTHER" id="PTHR11545">
    <property type="entry name" value="RIBOSOMAL PROTEIN L13"/>
    <property type="match status" value="1"/>
</dbReference>
<dbReference type="InterPro" id="IPR005823">
    <property type="entry name" value="Ribosomal_uL13_bac-type"/>
</dbReference>
<keyword evidence="2 4" id="KW-0689">Ribosomal protein</keyword>
<accession>A0A484IBB2</accession>
<dbReference type="EMBL" id="LR216287">
    <property type="protein sequence ID" value="VFJ14064.1"/>
    <property type="molecule type" value="Genomic_DNA"/>
</dbReference>
<dbReference type="Pfam" id="PF00572">
    <property type="entry name" value="Ribosomal_L13"/>
    <property type="match status" value="1"/>
</dbReference>
<evidence type="ECO:0000313" key="6">
    <source>
        <dbReference type="EMBL" id="VFJ14064.1"/>
    </source>
</evidence>
<feature type="compositionally biased region" description="Basic and acidic residues" evidence="5">
    <location>
        <begin position="1"/>
        <end position="16"/>
    </location>
</feature>
<feature type="region of interest" description="Disordered" evidence="5">
    <location>
        <begin position="1"/>
        <end position="27"/>
    </location>
</feature>
<dbReference type="RefSeq" id="WP_232037965.1">
    <property type="nucleotide sequence ID" value="NZ_LR216287.1"/>
</dbReference>
<keyword evidence="7" id="KW-1185">Reference proteome</keyword>
<dbReference type="InterPro" id="IPR005822">
    <property type="entry name" value="Ribosomal_uL13"/>
</dbReference>
<comment type="function">
    <text evidence="4">This protein is one of the early assembly proteins of the 50S ribosomal subunit, although it is not seen to bind rRNA by itself. It is important during the early stages of 50S assembly.</text>
</comment>
<evidence type="ECO:0000313" key="7">
    <source>
        <dbReference type="Proteomes" id="UP000294299"/>
    </source>
</evidence>
<dbReference type="NCBIfam" id="NF005004">
    <property type="entry name" value="PRK06394.1"/>
    <property type="match status" value="1"/>
</dbReference>
<dbReference type="AlphaFoldDB" id="A0A484IBB2"/>
<dbReference type="PANTHER" id="PTHR11545:SF3">
    <property type="entry name" value="LARGE RIBOSOMAL SUBUNIT PROTEIN UL13"/>
    <property type="match status" value="1"/>
</dbReference>
<name>A0A484IBB2_9ARCH</name>
<dbReference type="CDD" id="cd00392">
    <property type="entry name" value="Ribosomal_L13"/>
    <property type="match status" value="1"/>
</dbReference>
<protein>
    <recommendedName>
        <fullName evidence="4">Large ribosomal subunit protein uL13</fullName>
    </recommendedName>
</protein>
<sequence length="178" mass="20154">MVKEPKIDKKKDEKSSGKKLKQQPLQKEEQKQNKLIVVDAANCISGRLCSKVSKLLLQGNRVSVVNAEKVMLSGNRYEIIEDYKKRLEIGSIVNPIHGPFHPRRPDTIVTKMIRGMVPKRKSSGIQAFKKLRVYIGVPDELKNSAMQTFDDAKITRPESFYTSMSDVAKQIGWKGVVQ</sequence>
<comment type="similarity">
    <text evidence="1 4">Belongs to the universal ribosomal protein uL13 family.</text>
</comment>
<dbReference type="GO" id="GO:0003729">
    <property type="term" value="F:mRNA binding"/>
    <property type="evidence" value="ECO:0007669"/>
    <property type="project" value="TreeGrafter"/>
</dbReference>
<organism evidence="6 7">
    <name type="scientific">Candidatus Nitrosocosmicus franklandianus</name>
    <dbReference type="NCBI Taxonomy" id="1798806"/>
    <lineage>
        <taxon>Archaea</taxon>
        <taxon>Nitrososphaerota</taxon>
        <taxon>Nitrososphaeria</taxon>
        <taxon>Nitrososphaerales</taxon>
        <taxon>Nitrososphaeraceae</taxon>
        <taxon>Candidatus Nitrosocosmicus</taxon>
    </lineage>
</organism>
<dbReference type="GeneID" id="39421055"/>
<dbReference type="GO" id="GO:0006412">
    <property type="term" value="P:translation"/>
    <property type="evidence" value="ECO:0007669"/>
    <property type="project" value="UniProtKB-UniRule"/>
</dbReference>
<dbReference type="HAMAP" id="MF_01366">
    <property type="entry name" value="Ribosomal_uL13"/>
    <property type="match status" value="1"/>
</dbReference>
<gene>
    <name evidence="6" type="primary">rplM</name>
    <name evidence="4" type="synonym">rpl13</name>
    <name evidence="6" type="ORF">NFRAN_1742</name>
</gene>
<evidence type="ECO:0000256" key="3">
    <source>
        <dbReference type="ARBA" id="ARBA00023274"/>
    </source>
</evidence>
<reference evidence="6 7" key="1">
    <citation type="submission" date="2019-02" db="EMBL/GenBank/DDBJ databases">
        <authorList>
            <person name="Lehtovirta-Morley E L."/>
        </authorList>
    </citation>
    <scope>NUCLEOTIDE SEQUENCE [LARGE SCALE GENOMIC DNA]</scope>
    <source>
        <strain evidence="6">NFRAN1</strain>
    </source>
</reference>
<dbReference type="GO" id="GO:0017148">
    <property type="term" value="P:negative regulation of translation"/>
    <property type="evidence" value="ECO:0007669"/>
    <property type="project" value="TreeGrafter"/>
</dbReference>
<dbReference type="NCBIfam" id="TIGR01077">
    <property type="entry name" value="L13_A_E"/>
    <property type="match status" value="1"/>
</dbReference>
<dbReference type="SUPFAM" id="SSF52161">
    <property type="entry name" value="Ribosomal protein L13"/>
    <property type="match status" value="1"/>
</dbReference>
<comment type="subunit">
    <text evidence="4">Part of the 50S ribosomal subunit.</text>
</comment>